<dbReference type="Proteomes" id="UP001151760">
    <property type="component" value="Unassembled WGS sequence"/>
</dbReference>
<sequence length="181" mass="20713">MHSNVHKVSSINTNCLDNGNRALECLQMENDRLMKLLIFQDLMHTHVNTLAIINDYKSMEQSYLDEYKETLALKAELAKKNDMVKKRLGKLGVKSSIEVNGSKSRSNTKNNRISQTSSSNKKHNKVEEQSRIVKSSLNNVNRVKCRTGTKNMKRIGHDIVQDSIWEQDDDSEEDQEEDGDC</sequence>
<feature type="region of interest" description="Disordered" evidence="1">
    <location>
        <begin position="99"/>
        <end position="133"/>
    </location>
</feature>
<dbReference type="EMBL" id="BQNB010014761">
    <property type="protein sequence ID" value="GJT32089.1"/>
    <property type="molecule type" value="Genomic_DNA"/>
</dbReference>
<evidence type="ECO:0000313" key="2">
    <source>
        <dbReference type="EMBL" id="GJT32089.1"/>
    </source>
</evidence>
<organism evidence="2 3">
    <name type="scientific">Tanacetum coccineum</name>
    <dbReference type="NCBI Taxonomy" id="301880"/>
    <lineage>
        <taxon>Eukaryota</taxon>
        <taxon>Viridiplantae</taxon>
        <taxon>Streptophyta</taxon>
        <taxon>Embryophyta</taxon>
        <taxon>Tracheophyta</taxon>
        <taxon>Spermatophyta</taxon>
        <taxon>Magnoliopsida</taxon>
        <taxon>eudicotyledons</taxon>
        <taxon>Gunneridae</taxon>
        <taxon>Pentapetalae</taxon>
        <taxon>asterids</taxon>
        <taxon>campanulids</taxon>
        <taxon>Asterales</taxon>
        <taxon>Asteraceae</taxon>
        <taxon>Asteroideae</taxon>
        <taxon>Anthemideae</taxon>
        <taxon>Anthemidinae</taxon>
        <taxon>Tanacetum</taxon>
    </lineage>
</organism>
<evidence type="ECO:0000256" key="1">
    <source>
        <dbReference type="SAM" id="MobiDB-lite"/>
    </source>
</evidence>
<name>A0ABQ5CZ95_9ASTR</name>
<feature type="compositionally biased region" description="Acidic residues" evidence="1">
    <location>
        <begin position="165"/>
        <end position="181"/>
    </location>
</feature>
<evidence type="ECO:0000313" key="3">
    <source>
        <dbReference type="Proteomes" id="UP001151760"/>
    </source>
</evidence>
<comment type="caution">
    <text evidence="2">The sequence shown here is derived from an EMBL/GenBank/DDBJ whole genome shotgun (WGS) entry which is preliminary data.</text>
</comment>
<reference evidence="2" key="1">
    <citation type="journal article" date="2022" name="Int. J. Mol. Sci.">
        <title>Draft Genome of Tanacetum Coccineum: Genomic Comparison of Closely Related Tanacetum-Family Plants.</title>
        <authorList>
            <person name="Yamashiro T."/>
            <person name="Shiraishi A."/>
            <person name="Nakayama K."/>
            <person name="Satake H."/>
        </authorList>
    </citation>
    <scope>NUCLEOTIDE SEQUENCE</scope>
</reference>
<proteinExistence type="predicted"/>
<gene>
    <name evidence="2" type="ORF">Tco_0922508</name>
</gene>
<reference evidence="2" key="2">
    <citation type="submission" date="2022-01" db="EMBL/GenBank/DDBJ databases">
        <authorList>
            <person name="Yamashiro T."/>
            <person name="Shiraishi A."/>
            <person name="Satake H."/>
            <person name="Nakayama K."/>
        </authorList>
    </citation>
    <scope>NUCLEOTIDE SEQUENCE</scope>
</reference>
<accession>A0ABQ5CZ95</accession>
<keyword evidence="3" id="KW-1185">Reference proteome</keyword>
<feature type="compositionally biased region" description="Polar residues" evidence="1">
    <location>
        <begin position="99"/>
        <end position="119"/>
    </location>
</feature>
<feature type="region of interest" description="Disordered" evidence="1">
    <location>
        <begin position="156"/>
        <end position="181"/>
    </location>
</feature>
<protein>
    <submittedName>
        <fullName evidence="2">Uncharacterized protein</fullName>
    </submittedName>
</protein>